<proteinExistence type="inferred from homology"/>
<dbReference type="GO" id="GO:0009451">
    <property type="term" value="P:RNA modification"/>
    <property type="evidence" value="ECO:0007669"/>
    <property type="project" value="InterPro"/>
</dbReference>
<dbReference type="InterPro" id="IPR032867">
    <property type="entry name" value="DYW_dom"/>
</dbReference>
<dbReference type="PANTHER" id="PTHR47926">
    <property type="entry name" value="PENTATRICOPEPTIDE REPEAT-CONTAINING PROTEIN"/>
    <property type="match status" value="1"/>
</dbReference>
<evidence type="ECO:0000313" key="4">
    <source>
        <dbReference type="Proteomes" id="UP001359559"/>
    </source>
</evidence>
<protein>
    <recommendedName>
        <fullName evidence="2">DYW domain-containing protein</fullName>
    </recommendedName>
</protein>
<dbReference type="Pfam" id="PF14432">
    <property type="entry name" value="DYW_deaminase"/>
    <property type="match status" value="1"/>
</dbReference>
<sequence length="147" mass="16623">MLNSCRKHMDLDIGEEVPKRLLDLEPNKAENYVLLSNLYARLGKWDDVRKEKEKIKILKNHSKKLAISFGLLSTAKGKTLRICKNLCICIDCHNAIKLVSKVVEGRLLQGTTSAFIISKMELVHVEITDGRLGTRIVSNHCMNEGLH</sequence>
<comment type="similarity">
    <text evidence="1">Belongs to the PPR family. PCMP-H subfamily.</text>
</comment>
<feature type="domain" description="DYW" evidence="2">
    <location>
        <begin position="50"/>
        <end position="108"/>
    </location>
</feature>
<organism evidence="3 4">
    <name type="scientific">Clitoria ternatea</name>
    <name type="common">Butterfly pea</name>
    <dbReference type="NCBI Taxonomy" id="43366"/>
    <lineage>
        <taxon>Eukaryota</taxon>
        <taxon>Viridiplantae</taxon>
        <taxon>Streptophyta</taxon>
        <taxon>Embryophyta</taxon>
        <taxon>Tracheophyta</taxon>
        <taxon>Spermatophyta</taxon>
        <taxon>Magnoliopsida</taxon>
        <taxon>eudicotyledons</taxon>
        <taxon>Gunneridae</taxon>
        <taxon>Pentapetalae</taxon>
        <taxon>rosids</taxon>
        <taxon>fabids</taxon>
        <taxon>Fabales</taxon>
        <taxon>Fabaceae</taxon>
        <taxon>Papilionoideae</taxon>
        <taxon>50 kb inversion clade</taxon>
        <taxon>NPAAA clade</taxon>
        <taxon>indigoferoid/millettioid clade</taxon>
        <taxon>Phaseoleae</taxon>
        <taxon>Clitoria</taxon>
    </lineage>
</organism>
<comment type="caution">
    <text evidence="3">The sequence shown here is derived from an EMBL/GenBank/DDBJ whole genome shotgun (WGS) entry which is preliminary data.</text>
</comment>
<dbReference type="GO" id="GO:0008270">
    <property type="term" value="F:zinc ion binding"/>
    <property type="evidence" value="ECO:0007669"/>
    <property type="project" value="InterPro"/>
</dbReference>
<gene>
    <name evidence="3" type="ORF">RJT34_24651</name>
</gene>
<keyword evidence="4" id="KW-1185">Reference proteome</keyword>
<reference evidence="3 4" key="1">
    <citation type="submission" date="2024-01" db="EMBL/GenBank/DDBJ databases">
        <title>The genomes of 5 underutilized Papilionoideae crops provide insights into root nodulation and disease resistance.</title>
        <authorList>
            <person name="Yuan L."/>
        </authorList>
    </citation>
    <scope>NUCLEOTIDE SEQUENCE [LARGE SCALE GENOMIC DNA]</scope>
    <source>
        <strain evidence="3">LY-2023</strain>
        <tissue evidence="3">Leaf</tissue>
    </source>
</reference>
<accession>A0AAN9FV49</accession>
<dbReference type="AlphaFoldDB" id="A0AAN9FV49"/>
<dbReference type="InterPro" id="IPR046960">
    <property type="entry name" value="PPR_At4g14850-like_plant"/>
</dbReference>
<name>A0AAN9FV49_CLITE</name>
<dbReference type="EMBL" id="JAYKXN010000006">
    <property type="protein sequence ID" value="KAK7279598.1"/>
    <property type="molecule type" value="Genomic_DNA"/>
</dbReference>
<dbReference type="PANTHER" id="PTHR47926:SF383">
    <property type="entry name" value="DYW DOMAIN-CONTAINING PROTEIN"/>
    <property type="match status" value="1"/>
</dbReference>
<dbReference type="Proteomes" id="UP001359559">
    <property type="component" value="Unassembled WGS sequence"/>
</dbReference>
<dbReference type="GO" id="GO:0003723">
    <property type="term" value="F:RNA binding"/>
    <property type="evidence" value="ECO:0007669"/>
    <property type="project" value="InterPro"/>
</dbReference>
<evidence type="ECO:0000259" key="2">
    <source>
        <dbReference type="Pfam" id="PF14432"/>
    </source>
</evidence>
<evidence type="ECO:0000313" key="3">
    <source>
        <dbReference type="EMBL" id="KAK7279598.1"/>
    </source>
</evidence>
<evidence type="ECO:0000256" key="1">
    <source>
        <dbReference type="ARBA" id="ARBA00006643"/>
    </source>
</evidence>